<evidence type="ECO:0000313" key="5">
    <source>
        <dbReference type="EMBL" id="MBP1040867.1"/>
    </source>
</evidence>
<accession>A0A940P3N5</accession>
<sequence>MKYYKIGWIVLKKCLVFIFVFVGLSLMFAYFKLNTKHLQLLITVSFVFVSLQYYYVVALSLMGIRKPVKDYADRRPKTRFLILIPAHNEEQVIASTVTNLRKLEYPQELFEIVVINDNSTDETEMICTQIGVNHVNTGEKLFPREGVGKPGGIQYALRTLGFEGLADQYDILLIIDADNHVDQHLLKELNSQWQSKGKPEAIQSYLGVKNYGTILSRGYGISYWISNRFFQHAKYRLKLPCSLGGTGMALNLNYLLKKGGFKFDSLTEDLELEIEIVKDGGRILWNYFAGVYDEKPDHLQISMKQRTRWAQGHWYVAFKNSGCLLKAFFKTRKWKYIDQLIYLYSMGQSLYYVIFAVLNALFMYITYVATYNIDLVYNQFLFHLFHSFFPLFIFYWFTGIYSYAFLPLFTLHQIHQKKFFLKTVFLSLPYYSLTFMVVQIRGLLKFKQQGHWVKTPHNKTLIELEDTKSSKSSVRKLE</sequence>
<keyword evidence="4" id="KW-0472">Membrane</keyword>
<comment type="similarity">
    <text evidence="1">Belongs to the glycosyltransferase 2 family.</text>
</comment>
<keyword evidence="6" id="KW-1185">Reference proteome</keyword>
<keyword evidence="2" id="KW-0328">Glycosyltransferase</keyword>
<dbReference type="Pfam" id="PF13641">
    <property type="entry name" value="Glyco_tranf_2_3"/>
    <property type="match status" value="1"/>
</dbReference>
<dbReference type="EMBL" id="JAEEGA010000004">
    <property type="protein sequence ID" value="MBP1040867.1"/>
    <property type="molecule type" value="Genomic_DNA"/>
</dbReference>
<dbReference type="InterPro" id="IPR029044">
    <property type="entry name" value="Nucleotide-diphossugar_trans"/>
</dbReference>
<reference evidence="5" key="1">
    <citation type="submission" date="2020-12" db="EMBL/GenBank/DDBJ databases">
        <title>Vagococcus allomyrinae sp. nov. and Enterococcus lavae sp. nov., isolated from the larvae of Allomyrina dichotoma.</title>
        <authorList>
            <person name="Lee S.D."/>
        </authorList>
    </citation>
    <scope>NUCLEOTIDE SEQUENCE</scope>
    <source>
        <strain evidence="5">BWB3-3</strain>
    </source>
</reference>
<evidence type="ECO:0000256" key="4">
    <source>
        <dbReference type="SAM" id="Phobius"/>
    </source>
</evidence>
<protein>
    <submittedName>
        <fullName evidence="5">Glycosyltransferase family 2 protein</fullName>
    </submittedName>
</protein>
<gene>
    <name evidence="5" type="ORF">I6N95_07605</name>
</gene>
<feature type="transmembrane region" description="Helical" evidence="4">
    <location>
        <begin position="349"/>
        <end position="369"/>
    </location>
</feature>
<keyword evidence="3" id="KW-0808">Transferase</keyword>
<dbReference type="RefSeq" id="WP_209526341.1">
    <property type="nucleotide sequence ID" value="NZ_JAEEGA010000004.1"/>
</dbReference>
<dbReference type="CDD" id="cd06438">
    <property type="entry name" value="EpsO_like"/>
    <property type="match status" value="1"/>
</dbReference>
<keyword evidence="4" id="KW-1133">Transmembrane helix</keyword>
<dbReference type="Gene3D" id="3.90.550.10">
    <property type="entry name" value="Spore Coat Polysaccharide Biosynthesis Protein SpsA, Chain A"/>
    <property type="match status" value="1"/>
</dbReference>
<dbReference type="PANTHER" id="PTHR43630">
    <property type="entry name" value="POLY-BETA-1,6-N-ACETYL-D-GLUCOSAMINE SYNTHASE"/>
    <property type="match status" value="1"/>
</dbReference>
<feature type="transmembrane region" description="Helical" evidence="4">
    <location>
        <begin position="12"/>
        <end position="31"/>
    </location>
</feature>
<dbReference type="Proteomes" id="UP000674938">
    <property type="component" value="Unassembled WGS sequence"/>
</dbReference>
<dbReference type="PANTHER" id="PTHR43630:SF1">
    <property type="entry name" value="POLY-BETA-1,6-N-ACETYL-D-GLUCOSAMINE SYNTHASE"/>
    <property type="match status" value="1"/>
</dbReference>
<evidence type="ECO:0000256" key="2">
    <source>
        <dbReference type="ARBA" id="ARBA00022676"/>
    </source>
</evidence>
<name>A0A940P3N5_9ENTE</name>
<evidence type="ECO:0000256" key="3">
    <source>
        <dbReference type="ARBA" id="ARBA00022679"/>
    </source>
</evidence>
<keyword evidence="4" id="KW-0812">Transmembrane</keyword>
<dbReference type="AlphaFoldDB" id="A0A940P3N5"/>
<dbReference type="SUPFAM" id="SSF53448">
    <property type="entry name" value="Nucleotide-diphospho-sugar transferases"/>
    <property type="match status" value="1"/>
</dbReference>
<organism evidence="5 6">
    <name type="scientific">Vagococcus allomyrinae</name>
    <dbReference type="NCBI Taxonomy" id="2794353"/>
    <lineage>
        <taxon>Bacteria</taxon>
        <taxon>Bacillati</taxon>
        <taxon>Bacillota</taxon>
        <taxon>Bacilli</taxon>
        <taxon>Lactobacillales</taxon>
        <taxon>Enterococcaceae</taxon>
        <taxon>Vagococcus</taxon>
    </lineage>
</organism>
<evidence type="ECO:0000313" key="6">
    <source>
        <dbReference type="Proteomes" id="UP000674938"/>
    </source>
</evidence>
<feature type="transmembrane region" description="Helical" evidence="4">
    <location>
        <begin position="381"/>
        <end position="404"/>
    </location>
</feature>
<evidence type="ECO:0000256" key="1">
    <source>
        <dbReference type="ARBA" id="ARBA00006739"/>
    </source>
</evidence>
<feature type="transmembrane region" description="Helical" evidence="4">
    <location>
        <begin position="37"/>
        <end position="56"/>
    </location>
</feature>
<comment type="caution">
    <text evidence="5">The sequence shown here is derived from an EMBL/GenBank/DDBJ whole genome shotgun (WGS) entry which is preliminary data.</text>
</comment>
<proteinExistence type="inferred from homology"/>
<feature type="transmembrane region" description="Helical" evidence="4">
    <location>
        <begin position="424"/>
        <end position="444"/>
    </location>
</feature>
<dbReference type="GO" id="GO:0016757">
    <property type="term" value="F:glycosyltransferase activity"/>
    <property type="evidence" value="ECO:0007669"/>
    <property type="project" value="UniProtKB-KW"/>
</dbReference>